<dbReference type="EMBL" id="AGNL01003626">
    <property type="protein sequence ID" value="EJK74480.1"/>
    <property type="molecule type" value="Genomic_DNA"/>
</dbReference>
<organism evidence="1 2">
    <name type="scientific">Thalassiosira oceanica</name>
    <name type="common">Marine diatom</name>
    <dbReference type="NCBI Taxonomy" id="159749"/>
    <lineage>
        <taxon>Eukaryota</taxon>
        <taxon>Sar</taxon>
        <taxon>Stramenopiles</taxon>
        <taxon>Ochrophyta</taxon>
        <taxon>Bacillariophyta</taxon>
        <taxon>Coscinodiscophyceae</taxon>
        <taxon>Thalassiosirophycidae</taxon>
        <taxon>Thalassiosirales</taxon>
        <taxon>Thalassiosiraceae</taxon>
        <taxon>Thalassiosira</taxon>
    </lineage>
</organism>
<gene>
    <name evidence="1" type="ORF">THAOC_03838</name>
</gene>
<keyword evidence="2" id="KW-1185">Reference proteome</keyword>
<accession>K0TAD3</accession>
<sequence>MAPRPSALRQHEDRQVKVFPEAGVSNQCLVLNPEGTSAGQYEKKTEELVDRLLKMEKNCWCRKLVICDGSNTVQTQDEDEIMSSSPSVAGPVGPSRRPFASTTSRLILPWWLVRDRKRSPSSSRLLTWKSLADWTASLAATQSSRSRRRGSLQHCWDELFMLWHASHS</sequence>
<proteinExistence type="predicted"/>
<comment type="caution">
    <text evidence="1">The sequence shown here is derived from an EMBL/GenBank/DDBJ whole genome shotgun (WGS) entry which is preliminary data.</text>
</comment>
<evidence type="ECO:0000313" key="1">
    <source>
        <dbReference type="EMBL" id="EJK74480.1"/>
    </source>
</evidence>
<name>K0TAD3_THAOC</name>
<reference evidence="1 2" key="1">
    <citation type="journal article" date="2012" name="Genome Biol.">
        <title>Genome and low-iron response of an oceanic diatom adapted to chronic iron limitation.</title>
        <authorList>
            <person name="Lommer M."/>
            <person name="Specht M."/>
            <person name="Roy A.S."/>
            <person name="Kraemer L."/>
            <person name="Andreson R."/>
            <person name="Gutowska M.A."/>
            <person name="Wolf J."/>
            <person name="Bergner S.V."/>
            <person name="Schilhabel M.B."/>
            <person name="Klostermeier U.C."/>
            <person name="Beiko R.G."/>
            <person name="Rosenstiel P."/>
            <person name="Hippler M."/>
            <person name="Laroche J."/>
        </authorList>
    </citation>
    <scope>NUCLEOTIDE SEQUENCE [LARGE SCALE GENOMIC DNA]</scope>
    <source>
        <strain evidence="1 2">CCMP1005</strain>
    </source>
</reference>
<dbReference type="Proteomes" id="UP000266841">
    <property type="component" value="Unassembled WGS sequence"/>
</dbReference>
<protein>
    <submittedName>
        <fullName evidence="1">Uncharacterized protein</fullName>
    </submittedName>
</protein>
<evidence type="ECO:0000313" key="2">
    <source>
        <dbReference type="Proteomes" id="UP000266841"/>
    </source>
</evidence>
<dbReference type="AlphaFoldDB" id="K0TAD3"/>